<accession>X0TDN9</accession>
<gene>
    <name evidence="2" type="ORF">S01H1_26814</name>
</gene>
<feature type="region of interest" description="Disordered" evidence="1">
    <location>
        <begin position="1"/>
        <end position="24"/>
    </location>
</feature>
<sequence>MRFEDDEPWSGPDRSDLVFPDRSGRGWDTSGTLSYIHKVKDGRNVYFFANSTARRVDTPVRLRGRMTVQQWNPHTGQIEPAEHSHLKEGPVDVTRVRLCLEPVQSVFYVEQQQP</sequence>
<dbReference type="EMBL" id="BARS01016277">
    <property type="protein sequence ID" value="GAF86297.1"/>
    <property type="molecule type" value="Genomic_DNA"/>
</dbReference>
<name>X0TDN9_9ZZZZ</name>
<reference evidence="2" key="1">
    <citation type="journal article" date="2014" name="Front. Microbiol.">
        <title>High frequency of phylogenetically diverse reductive dehalogenase-homologous genes in deep subseafloor sedimentary metagenomes.</title>
        <authorList>
            <person name="Kawai M."/>
            <person name="Futagami T."/>
            <person name="Toyoda A."/>
            <person name="Takaki Y."/>
            <person name="Nishi S."/>
            <person name="Hori S."/>
            <person name="Arai W."/>
            <person name="Tsubouchi T."/>
            <person name="Morono Y."/>
            <person name="Uchiyama I."/>
            <person name="Ito T."/>
            <person name="Fujiyama A."/>
            <person name="Inagaki F."/>
            <person name="Takami H."/>
        </authorList>
    </citation>
    <scope>NUCLEOTIDE SEQUENCE</scope>
    <source>
        <strain evidence="2">Expedition CK06-06</strain>
    </source>
</reference>
<organism evidence="2">
    <name type="scientific">marine sediment metagenome</name>
    <dbReference type="NCBI Taxonomy" id="412755"/>
    <lineage>
        <taxon>unclassified sequences</taxon>
        <taxon>metagenomes</taxon>
        <taxon>ecological metagenomes</taxon>
    </lineage>
</organism>
<comment type="caution">
    <text evidence="2">The sequence shown here is derived from an EMBL/GenBank/DDBJ whole genome shotgun (WGS) entry which is preliminary data.</text>
</comment>
<dbReference type="AlphaFoldDB" id="X0TDN9"/>
<evidence type="ECO:0000256" key="1">
    <source>
        <dbReference type="SAM" id="MobiDB-lite"/>
    </source>
</evidence>
<proteinExistence type="predicted"/>
<evidence type="ECO:0000313" key="2">
    <source>
        <dbReference type="EMBL" id="GAF86297.1"/>
    </source>
</evidence>
<protein>
    <submittedName>
        <fullName evidence="2">Uncharacterized protein</fullName>
    </submittedName>
</protein>